<protein>
    <submittedName>
        <fullName evidence="1">Chromatin assembly factor 1 subunit FAS2 isoform X1</fullName>
    </submittedName>
</protein>
<organism evidence="1">
    <name type="scientific">Tanacetum cinerariifolium</name>
    <name type="common">Dalmatian daisy</name>
    <name type="synonym">Chrysanthemum cinerariifolium</name>
    <dbReference type="NCBI Taxonomy" id="118510"/>
    <lineage>
        <taxon>Eukaryota</taxon>
        <taxon>Viridiplantae</taxon>
        <taxon>Streptophyta</taxon>
        <taxon>Embryophyta</taxon>
        <taxon>Tracheophyta</taxon>
        <taxon>Spermatophyta</taxon>
        <taxon>Magnoliopsida</taxon>
        <taxon>eudicotyledons</taxon>
        <taxon>Gunneridae</taxon>
        <taxon>Pentapetalae</taxon>
        <taxon>asterids</taxon>
        <taxon>campanulids</taxon>
        <taxon>Asterales</taxon>
        <taxon>Asteraceae</taxon>
        <taxon>Asteroideae</taxon>
        <taxon>Anthemideae</taxon>
        <taxon>Anthemidinae</taxon>
        <taxon>Tanacetum</taxon>
    </lineage>
</organism>
<reference evidence="1" key="1">
    <citation type="journal article" date="2019" name="Sci. Rep.">
        <title>Draft genome of Tanacetum cinerariifolium, the natural source of mosquito coil.</title>
        <authorList>
            <person name="Yamashiro T."/>
            <person name="Shiraishi A."/>
            <person name="Satake H."/>
            <person name="Nakayama K."/>
        </authorList>
    </citation>
    <scope>NUCLEOTIDE SEQUENCE</scope>
</reference>
<dbReference type="AlphaFoldDB" id="A0A699GM06"/>
<accession>A0A699GM06</accession>
<sequence length="185" mass="20505">MSRLVHEGMSISVPKGMSRLVHEGMSKSVPEGMSRSIPEGMSRLALRLLGLKANTTCVFVDIIPYGYPVLPYLKRILQALLKVDDLACVSMQYVKRHLFHDDTFPSFFRRLFRLPDGSFLLVPAGVESVAILLVLHYAATTDIAWCGNNNDHHFNKNTANNLPLRGGHSIVDPSGDVLRLGALYS</sequence>
<gene>
    <name evidence="1" type="ORF">Tci_054679</name>
</gene>
<dbReference type="EMBL" id="BKCJ010008532">
    <property type="protein sequence ID" value="GEU82701.1"/>
    <property type="molecule type" value="Genomic_DNA"/>
</dbReference>
<evidence type="ECO:0000313" key="1">
    <source>
        <dbReference type="EMBL" id="GEU82701.1"/>
    </source>
</evidence>
<name>A0A699GM06_TANCI</name>
<comment type="caution">
    <text evidence="1">The sequence shown here is derived from an EMBL/GenBank/DDBJ whole genome shotgun (WGS) entry which is preliminary data.</text>
</comment>
<proteinExistence type="predicted"/>